<feature type="compositionally biased region" description="Polar residues" evidence="1">
    <location>
        <begin position="131"/>
        <end position="143"/>
    </location>
</feature>
<evidence type="ECO:0000313" key="2">
    <source>
        <dbReference type="EMBL" id="GKV02964.1"/>
    </source>
</evidence>
<dbReference type="EMBL" id="BPVZ01000019">
    <property type="protein sequence ID" value="GKV02964.1"/>
    <property type="molecule type" value="Genomic_DNA"/>
</dbReference>
<gene>
    <name evidence="2" type="ORF">SLEP1_g15336</name>
</gene>
<evidence type="ECO:0000256" key="1">
    <source>
        <dbReference type="SAM" id="MobiDB-lite"/>
    </source>
</evidence>
<feature type="compositionally biased region" description="Low complexity" evidence="1">
    <location>
        <begin position="88"/>
        <end position="104"/>
    </location>
</feature>
<dbReference type="Proteomes" id="UP001054252">
    <property type="component" value="Unassembled WGS sequence"/>
</dbReference>
<proteinExistence type="predicted"/>
<dbReference type="AlphaFoldDB" id="A0AAV5IXS6"/>
<reference evidence="2 3" key="1">
    <citation type="journal article" date="2021" name="Commun. Biol.">
        <title>The genome of Shorea leprosula (Dipterocarpaceae) highlights the ecological relevance of drought in aseasonal tropical rainforests.</title>
        <authorList>
            <person name="Ng K.K.S."/>
            <person name="Kobayashi M.J."/>
            <person name="Fawcett J.A."/>
            <person name="Hatakeyama M."/>
            <person name="Paape T."/>
            <person name="Ng C.H."/>
            <person name="Ang C.C."/>
            <person name="Tnah L.H."/>
            <person name="Lee C.T."/>
            <person name="Nishiyama T."/>
            <person name="Sese J."/>
            <person name="O'Brien M.J."/>
            <person name="Copetti D."/>
            <person name="Mohd Noor M.I."/>
            <person name="Ong R.C."/>
            <person name="Putra M."/>
            <person name="Sireger I.Z."/>
            <person name="Indrioko S."/>
            <person name="Kosugi Y."/>
            <person name="Izuno A."/>
            <person name="Isagi Y."/>
            <person name="Lee S.L."/>
            <person name="Shimizu K.K."/>
        </authorList>
    </citation>
    <scope>NUCLEOTIDE SEQUENCE [LARGE SCALE GENOMIC DNA]</scope>
    <source>
        <strain evidence="2">214</strain>
    </source>
</reference>
<protein>
    <submittedName>
        <fullName evidence="2">Uncharacterized protein</fullName>
    </submittedName>
</protein>
<keyword evidence="3" id="KW-1185">Reference proteome</keyword>
<feature type="compositionally biased region" description="Polar residues" evidence="1">
    <location>
        <begin position="105"/>
        <end position="124"/>
    </location>
</feature>
<comment type="caution">
    <text evidence="2">The sequence shown here is derived from an EMBL/GenBank/DDBJ whole genome shotgun (WGS) entry which is preliminary data.</text>
</comment>
<evidence type="ECO:0000313" key="3">
    <source>
        <dbReference type="Proteomes" id="UP001054252"/>
    </source>
</evidence>
<accession>A0AAV5IXS6</accession>
<organism evidence="2 3">
    <name type="scientific">Rubroshorea leprosula</name>
    <dbReference type="NCBI Taxonomy" id="152421"/>
    <lineage>
        <taxon>Eukaryota</taxon>
        <taxon>Viridiplantae</taxon>
        <taxon>Streptophyta</taxon>
        <taxon>Embryophyta</taxon>
        <taxon>Tracheophyta</taxon>
        <taxon>Spermatophyta</taxon>
        <taxon>Magnoliopsida</taxon>
        <taxon>eudicotyledons</taxon>
        <taxon>Gunneridae</taxon>
        <taxon>Pentapetalae</taxon>
        <taxon>rosids</taxon>
        <taxon>malvids</taxon>
        <taxon>Malvales</taxon>
        <taxon>Dipterocarpaceae</taxon>
        <taxon>Rubroshorea</taxon>
    </lineage>
</organism>
<feature type="region of interest" description="Disordered" evidence="1">
    <location>
        <begin position="88"/>
        <end position="143"/>
    </location>
</feature>
<sequence length="206" mass="22535">MCDTGFNGGRLWRVIYSSLYCLSTFSTTSVSSDIWHLCHSHPGSEFLAYLIRHGFLLPNKKWSIMVLIILVNTSGQFSYCPSIPPTSHEPSSSSSPLHMHNPSSILNPSSASTSECPKSLSLSSRMPPVRSSPTPTISSKTDTMNARSISDAAYPSHLPLLLWTHMARSPQDHVVATDATQDQVSHLPSTISTASFCSSQYLFHGH</sequence>
<name>A0AAV5IXS6_9ROSI</name>